<dbReference type="InterPro" id="IPR048964">
    <property type="entry name" value="ArgZ/ArgE-like_C_1st"/>
</dbReference>
<dbReference type="InterPro" id="IPR005239">
    <property type="entry name" value="ArgZ/ArgE-like"/>
</dbReference>
<keyword evidence="4" id="KW-0456">Lyase</keyword>
<dbReference type="InterPro" id="IPR007545">
    <property type="entry name" value="LOR/SDH_bifunc_enz_cons_dom"/>
</dbReference>
<evidence type="ECO:0000313" key="9">
    <source>
        <dbReference type="EMBL" id="GAG61299.1"/>
    </source>
</evidence>
<dbReference type="Pfam" id="PF04455">
    <property type="entry name" value="Saccharop_dh_N"/>
    <property type="match status" value="1"/>
</dbReference>
<evidence type="ECO:0000259" key="7">
    <source>
        <dbReference type="Pfam" id="PF21570"/>
    </source>
</evidence>
<evidence type="ECO:0000256" key="1">
    <source>
        <dbReference type="ARBA" id="ARBA00001911"/>
    </source>
</evidence>
<feature type="domain" description="LOR/SDH bifunctional enzyme conserved" evidence="6">
    <location>
        <begin position="9"/>
        <end position="105"/>
    </location>
</feature>
<organism evidence="9">
    <name type="scientific">marine sediment metagenome</name>
    <dbReference type="NCBI Taxonomy" id="412755"/>
    <lineage>
        <taxon>unclassified sequences</taxon>
        <taxon>metagenomes</taxon>
        <taxon>ecological metagenomes</taxon>
    </lineage>
</organism>
<dbReference type="EC" id="4.3.1.12" evidence="5"/>
<sequence length="409" mass="45148">MENKNAIELIEIKGHIIDSLILPQIFDEIVEAGGEFEVVEFVIGKTNIDESLAKIKISAISHEVLDIILYRLQRLGVVPVKVKNAATAPAPKDGILPDDFYSTTNIATKIRISRNWIDVQNQEMDCAVVINKNQIPECVRMSKVKKGDHIVIGRNGIRVMPTERPREGTFFEFMTSSVSSEKPKRLLIKEIAKRMRLIKESDGKILFVCGPAVVHTGAKKYLVRLINNGYIDVLFSGNALAVHDLESEIFGTSLGISLKSGAVTDEGHGNHLRAINIIKNYGSIKNAIDAGVIKDGIMHALIKNKKEYVLAGSIRDDGPLPEVITDVVEAQDAMRSKLKDIKMALMLATMLHSIAVGNLLPATVETYCIDINPAVVTKLTDRGSFQTRGMVTDIGLFLRDLTNELINVW</sequence>
<evidence type="ECO:0000259" key="8">
    <source>
        <dbReference type="Pfam" id="PF21571"/>
    </source>
</evidence>
<proteinExistence type="predicted"/>
<dbReference type="Gene3D" id="2.40.420.10">
    <property type="entry name" value="conserved putative lor/sdh protein from methanococcus maripaludis s2 domain"/>
    <property type="match status" value="1"/>
</dbReference>
<dbReference type="EMBL" id="BART01000016">
    <property type="protein sequence ID" value="GAG61299.1"/>
    <property type="molecule type" value="Genomic_DNA"/>
</dbReference>
<dbReference type="CDD" id="cd12144">
    <property type="entry name" value="SDH_N_domain"/>
    <property type="match status" value="1"/>
</dbReference>
<dbReference type="Gene3D" id="3.40.50.10690">
    <property type="entry name" value="putative lor/sdh protein like domains"/>
    <property type="match status" value="1"/>
</dbReference>
<name>X0YWQ1_9ZZZZ</name>
<dbReference type="AlphaFoldDB" id="X0YWQ1"/>
<gene>
    <name evidence="9" type="ORF">S01H4_00147</name>
</gene>
<dbReference type="Pfam" id="PF21570">
    <property type="entry name" value="ArgZ-like_C_2nd"/>
    <property type="match status" value="1"/>
</dbReference>
<evidence type="ECO:0000256" key="5">
    <source>
        <dbReference type="ARBA" id="ARBA00066346"/>
    </source>
</evidence>
<dbReference type="NCBIfam" id="TIGR00300">
    <property type="entry name" value="TIGR00300 family protein"/>
    <property type="match status" value="1"/>
</dbReference>
<dbReference type="GO" id="GO:0000166">
    <property type="term" value="F:nucleotide binding"/>
    <property type="evidence" value="ECO:0007669"/>
    <property type="project" value="UniProtKB-KW"/>
</dbReference>
<evidence type="ECO:0000256" key="3">
    <source>
        <dbReference type="ARBA" id="ARBA00023027"/>
    </source>
</evidence>
<dbReference type="GO" id="GO:0008473">
    <property type="term" value="F:ornithine cyclodeaminase activity"/>
    <property type="evidence" value="ECO:0007669"/>
    <property type="project" value="UniProtKB-EC"/>
</dbReference>
<keyword evidence="3" id="KW-0520">NAD</keyword>
<evidence type="ECO:0000256" key="2">
    <source>
        <dbReference type="ARBA" id="ARBA00022741"/>
    </source>
</evidence>
<comment type="caution">
    <text evidence="9">The sequence shown here is derived from an EMBL/GenBank/DDBJ whole genome shotgun (WGS) entry which is preliminary data.</text>
</comment>
<reference evidence="9" key="1">
    <citation type="journal article" date="2014" name="Front. Microbiol.">
        <title>High frequency of phylogenetically diverse reductive dehalogenase-homologous genes in deep subseafloor sedimentary metagenomes.</title>
        <authorList>
            <person name="Kawai M."/>
            <person name="Futagami T."/>
            <person name="Toyoda A."/>
            <person name="Takaki Y."/>
            <person name="Nishi S."/>
            <person name="Hori S."/>
            <person name="Arai W."/>
            <person name="Tsubouchi T."/>
            <person name="Morono Y."/>
            <person name="Uchiyama I."/>
            <person name="Ito T."/>
            <person name="Fujiyama A."/>
            <person name="Inagaki F."/>
            <person name="Takami H."/>
        </authorList>
    </citation>
    <scope>NUCLEOTIDE SEQUENCE</scope>
    <source>
        <strain evidence="9">Expedition CK06-06</strain>
    </source>
</reference>
<dbReference type="Pfam" id="PF21571">
    <property type="entry name" value="ArgZ-like_C_1st"/>
    <property type="match status" value="1"/>
</dbReference>
<comment type="cofactor">
    <cofactor evidence="1">
        <name>NAD(+)</name>
        <dbReference type="ChEBI" id="CHEBI:57540"/>
    </cofactor>
</comment>
<protein>
    <recommendedName>
        <fullName evidence="5">ornithine cyclodeaminase</fullName>
        <ecNumber evidence="5">4.3.1.12</ecNumber>
    </recommendedName>
</protein>
<keyword evidence="2" id="KW-0547">Nucleotide-binding</keyword>
<evidence type="ECO:0000256" key="4">
    <source>
        <dbReference type="ARBA" id="ARBA00023239"/>
    </source>
</evidence>
<evidence type="ECO:0000259" key="6">
    <source>
        <dbReference type="Pfam" id="PF04455"/>
    </source>
</evidence>
<feature type="domain" description="Arginine dihydrolase ArgZ/ArgE-like C-terminal second subdomain" evidence="7">
    <location>
        <begin position="189"/>
        <end position="401"/>
    </location>
</feature>
<dbReference type="InterPro" id="IPR048963">
    <property type="entry name" value="ArgZ/ArgE-like_C_2nd"/>
</dbReference>
<feature type="domain" description="Arginine dihydrolase ArgZ/ArgE-like C-terminal first subdomain" evidence="8">
    <location>
        <begin position="108"/>
        <end position="188"/>
    </location>
</feature>
<accession>X0YWQ1</accession>